<dbReference type="InterPro" id="IPR001796">
    <property type="entry name" value="DHFR_dom"/>
</dbReference>
<evidence type="ECO:0000256" key="2">
    <source>
        <dbReference type="ARBA" id="ARBA00009539"/>
    </source>
</evidence>
<dbReference type="CDD" id="cd00209">
    <property type="entry name" value="DHFR"/>
    <property type="match status" value="1"/>
</dbReference>
<dbReference type="EC" id="1.5.1.3" evidence="3 8"/>
<dbReference type="InterPro" id="IPR017925">
    <property type="entry name" value="DHFR_CS"/>
</dbReference>
<dbReference type="PANTHER" id="PTHR48069">
    <property type="entry name" value="DIHYDROFOLATE REDUCTASE"/>
    <property type="match status" value="1"/>
</dbReference>
<gene>
    <name evidence="11" type="ORF">QSG27_02980</name>
</gene>
<dbReference type="PANTHER" id="PTHR48069:SF3">
    <property type="entry name" value="DIHYDROFOLATE REDUCTASE"/>
    <property type="match status" value="1"/>
</dbReference>
<comment type="pathway">
    <text evidence="1 8">Cofactor biosynthesis; tetrahydrofolate biosynthesis; 5,6,7,8-tetrahydrofolate from 7,8-dihydrofolate: step 1/1.</text>
</comment>
<accession>A0ABU0WBW1</accession>
<evidence type="ECO:0000256" key="4">
    <source>
        <dbReference type="ARBA" id="ARBA00022563"/>
    </source>
</evidence>
<evidence type="ECO:0000313" key="12">
    <source>
        <dbReference type="Proteomes" id="UP001227317"/>
    </source>
</evidence>
<dbReference type="Pfam" id="PF00186">
    <property type="entry name" value="DHFR_1"/>
    <property type="match status" value="1"/>
</dbReference>
<evidence type="ECO:0000256" key="9">
    <source>
        <dbReference type="RuleBase" id="RU004474"/>
    </source>
</evidence>
<dbReference type="SUPFAM" id="SSF53597">
    <property type="entry name" value="Dihydrofolate reductase-like"/>
    <property type="match status" value="1"/>
</dbReference>
<reference evidence="11 12" key="1">
    <citation type="submission" date="2023-06" db="EMBL/GenBank/DDBJ databases">
        <title>Azospirillum isscasensis sp.nov, a bacterium isolated from rhizosphere soil of rice.</title>
        <authorList>
            <person name="Wang H."/>
        </authorList>
    </citation>
    <scope>NUCLEOTIDE SEQUENCE [LARGE SCALE GENOMIC DNA]</scope>
    <source>
        <strain evidence="11 12">C340-1</strain>
    </source>
</reference>
<evidence type="ECO:0000313" key="11">
    <source>
        <dbReference type="EMBL" id="MDQ2101652.1"/>
    </source>
</evidence>
<dbReference type="PRINTS" id="PR00070">
    <property type="entry name" value="DHFR"/>
</dbReference>
<dbReference type="GO" id="GO:0004146">
    <property type="term" value="F:dihydrofolate reductase activity"/>
    <property type="evidence" value="ECO:0007669"/>
    <property type="project" value="UniProtKB-EC"/>
</dbReference>
<comment type="catalytic activity">
    <reaction evidence="8">
        <text>(6S)-5,6,7,8-tetrahydrofolate + NADP(+) = 7,8-dihydrofolate + NADPH + H(+)</text>
        <dbReference type="Rhea" id="RHEA:15009"/>
        <dbReference type="ChEBI" id="CHEBI:15378"/>
        <dbReference type="ChEBI" id="CHEBI:57451"/>
        <dbReference type="ChEBI" id="CHEBI:57453"/>
        <dbReference type="ChEBI" id="CHEBI:57783"/>
        <dbReference type="ChEBI" id="CHEBI:58349"/>
        <dbReference type="EC" id="1.5.1.3"/>
    </reaction>
</comment>
<comment type="caution">
    <text evidence="11">The sequence shown here is derived from an EMBL/GenBank/DDBJ whole genome shotgun (WGS) entry which is preliminary data.</text>
</comment>
<dbReference type="PIRSF" id="PIRSF000194">
    <property type="entry name" value="DHFR"/>
    <property type="match status" value="1"/>
</dbReference>
<evidence type="ECO:0000256" key="5">
    <source>
        <dbReference type="ARBA" id="ARBA00022857"/>
    </source>
</evidence>
<sequence length="168" mass="18193">MRISLVVAAARNGVIGRNGTLPWSLPGDLTRFKELTLGKPILMGRRTWDSLPRKPLPGRDNLVVSRSVPAGERDGVRWFGGIGAALDWCRAQGAAEACVIGGADLFRETLPLADAIHLTRVEQEVEGDTVMPPLGAEWVEAERGPLLTENGLPYRYVDLVRRPAGAGM</sequence>
<keyword evidence="4 8" id="KW-0554">One-carbon metabolism</keyword>
<name>A0ABU0WBW1_9PROT</name>
<evidence type="ECO:0000256" key="8">
    <source>
        <dbReference type="PIRNR" id="PIRNR000194"/>
    </source>
</evidence>
<dbReference type="Proteomes" id="UP001227317">
    <property type="component" value="Unassembled WGS sequence"/>
</dbReference>
<dbReference type="EMBL" id="JAUJFI010000006">
    <property type="protein sequence ID" value="MDQ2101652.1"/>
    <property type="molecule type" value="Genomic_DNA"/>
</dbReference>
<evidence type="ECO:0000256" key="6">
    <source>
        <dbReference type="ARBA" id="ARBA00023002"/>
    </source>
</evidence>
<keyword evidence="6 8" id="KW-0560">Oxidoreductase</keyword>
<evidence type="ECO:0000256" key="3">
    <source>
        <dbReference type="ARBA" id="ARBA00012856"/>
    </source>
</evidence>
<evidence type="ECO:0000256" key="7">
    <source>
        <dbReference type="ARBA" id="ARBA00025067"/>
    </source>
</evidence>
<evidence type="ECO:0000259" key="10">
    <source>
        <dbReference type="PROSITE" id="PS51330"/>
    </source>
</evidence>
<dbReference type="PROSITE" id="PS00075">
    <property type="entry name" value="DHFR_1"/>
    <property type="match status" value="1"/>
</dbReference>
<dbReference type="Gene3D" id="3.40.430.10">
    <property type="entry name" value="Dihydrofolate Reductase, subunit A"/>
    <property type="match status" value="1"/>
</dbReference>
<protein>
    <recommendedName>
        <fullName evidence="3 8">Dihydrofolate reductase</fullName>
        <ecNumber evidence="3 8">1.5.1.3</ecNumber>
    </recommendedName>
</protein>
<organism evidence="11 12">
    <name type="scientific">Azospirillum isscasi</name>
    <dbReference type="NCBI Taxonomy" id="3053926"/>
    <lineage>
        <taxon>Bacteria</taxon>
        <taxon>Pseudomonadati</taxon>
        <taxon>Pseudomonadota</taxon>
        <taxon>Alphaproteobacteria</taxon>
        <taxon>Rhodospirillales</taxon>
        <taxon>Azospirillaceae</taxon>
        <taxon>Azospirillum</taxon>
    </lineage>
</organism>
<dbReference type="RefSeq" id="WP_306703661.1">
    <property type="nucleotide sequence ID" value="NZ_JAUJFI010000006.1"/>
</dbReference>
<dbReference type="InterPro" id="IPR024072">
    <property type="entry name" value="DHFR-like_dom_sf"/>
</dbReference>
<keyword evidence="12" id="KW-1185">Reference proteome</keyword>
<comment type="function">
    <text evidence="7 8">Key enzyme in folate metabolism. Catalyzes an essential reaction for de novo glycine and purine synthesis, and for DNA precursor synthesis.</text>
</comment>
<dbReference type="InterPro" id="IPR012259">
    <property type="entry name" value="DHFR"/>
</dbReference>
<evidence type="ECO:0000256" key="1">
    <source>
        <dbReference type="ARBA" id="ARBA00004903"/>
    </source>
</evidence>
<comment type="similarity">
    <text evidence="2 8 9">Belongs to the dihydrofolate reductase family.</text>
</comment>
<keyword evidence="5 8" id="KW-0521">NADP</keyword>
<feature type="domain" description="DHFR" evidence="10">
    <location>
        <begin position="2"/>
        <end position="161"/>
    </location>
</feature>
<proteinExistence type="inferred from homology"/>
<dbReference type="PROSITE" id="PS51330">
    <property type="entry name" value="DHFR_2"/>
    <property type="match status" value="1"/>
</dbReference>